<sequence>MNLPELADVCGTDKGAHQGFMPWYERYLPGPDKLVVMVELGVYKGESMLMWRNYFRHDLSWIVGVDIDLSNIEVGTVIPIGPKVWLDLGDHRGVWLHEGDQVASAETFGSFGFDLVVDDASHISSKTIASFDAWWPLVKPGGLYVVEDTHCSYDVDYYGMASAAEPERDCYLSGLGASRPKTTMAFLKRLADDVNWNIHGYDRFQPLYTDIAFVHFYPGICFIGKKS</sequence>
<gene>
    <name evidence="1" type="primary">11</name>
    <name evidence="1" type="ORF">COSMO_11</name>
</gene>
<protein>
    <submittedName>
        <fullName evidence="1">Methyltransferase</fullName>
    </submittedName>
</protein>
<dbReference type="InterPro" id="IPR029063">
    <property type="entry name" value="SAM-dependent_MTases_sf"/>
</dbReference>
<dbReference type="Gene3D" id="3.40.50.150">
    <property type="entry name" value="Vaccinia Virus protein VP39"/>
    <property type="match status" value="1"/>
</dbReference>
<keyword evidence="1" id="KW-0489">Methyltransferase</keyword>
<name>A0A0B4ZZS0_9CAUD</name>
<dbReference type="EMBL" id="KP027195">
    <property type="protein sequence ID" value="AJD82083.1"/>
    <property type="molecule type" value="Genomic_DNA"/>
</dbReference>
<dbReference type="GO" id="GO:0032259">
    <property type="term" value="P:methylation"/>
    <property type="evidence" value="ECO:0007669"/>
    <property type="project" value="UniProtKB-KW"/>
</dbReference>
<dbReference type="SUPFAM" id="SSF53335">
    <property type="entry name" value="S-adenosyl-L-methionine-dependent methyltransferases"/>
    <property type="match status" value="1"/>
</dbReference>
<accession>A0A0B4ZZS0</accession>
<dbReference type="Proteomes" id="UP000031718">
    <property type="component" value="Segment"/>
</dbReference>
<organism evidence="1 2">
    <name type="scientific">Mycobacterium phage Cosmo</name>
    <dbReference type="NCBI Taxonomy" id="1567467"/>
    <lineage>
        <taxon>Viruses</taxon>
        <taxon>Duplodnaviria</taxon>
        <taxon>Heunggongvirae</taxon>
        <taxon>Uroviricota</taxon>
        <taxon>Caudoviricetes</taxon>
        <taxon>Vilmaviridae</taxon>
        <taxon>Wildcatvirus</taxon>
        <taxon>Wildcatvirus wildcat</taxon>
        <taxon>Mycobacterium virus Wildcat</taxon>
    </lineage>
</organism>
<keyword evidence="1" id="KW-0808">Transferase</keyword>
<proteinExistence type="predicted"/>
<reference evidence="1 2" key="1">
    <citation type="submission" date="2014-10" db="EMBL/GenBank/DDBJ databases">
        <authorList>
            <person name="Mackenzie J."/>
            <person name="Lekholoane M."/>
            <person name="Leqhaoe R."/>
            <person name="Mcunu Z."/>
            <person name="Mzobe Z."/>
            <person name="Rodel H."/>
            <person name="Seagreen C."/>
            <person name="Mazeka N."/>
            <person name="Larsen M.H."/>
            <person name="Rubin E.J."/>
            <person name="Russell D.A."/>
            <person name="Guerrero C.A."/>
            <person name="Bowman C.A."/>
            <person name="Jacobs-Sera D."/>
            <person name="Hendrix R.W."/>
            <person name="Hatfull G.F."/>
        </authorList>
    </citation>
    <scope>NUCLEOTIDE SEQUENCE [LARGE SCALE GENOMIC DNA]</scope>
</reference>
<evidence type="ECO:0000313" key="1">
    <source>
        <dbReference type="EMBL" id="AJD82083.1"/>
    </source>
</evidence>
<dbReference type="GO" id="GO:0008168">
    <property type="term" value="F:methyltransferase activity"/>
    <property type="evidence" value="ECO:0007669"/>
    <property type="project" value="UniProtKB-KW"/>
</dbReference>
<dbReference type="Pfam" id="PF13578">
    <property type="entry name" value="Methyltransf_24"/>
    <property type="match status" value="1"/>
</dbReference>
<evidence type="ECO:0000313" key="2">
    <source>
        <dbReference type="Proteomes" id="UP000031718"/>
    </source>
</evidence>